<gene>
    <name evidence="1" type="ORF">CWB98_11550</name>
</gene>
<evidence type="ECO:0000313" key="2">
    <source>
        <dbReference type="Proteomes" id="UP000306719"/>
    </source>
</evidence>
<organism evidence="1 2">
    <name type="scientific">Pseudoalteromonas rubra</name>
    <dbReference type="NCBI Taxonomy" id="43658"/>
    <lineage>
        <taxon>Bacteria</taxon>
        <taxon>Pseudomonadati</taxon>
        <taxon>Pseudomonadota</taxon>
        <taxon>Gammaproteobacteria</taxon>
        <taxon>Alteromonadales</taxon>
        <taxon>Pseudoalteromonadaceae</taxon>
        <taxon>Pseudoalteromonas</taxon>
    </lineage>
</organism>
<dbReference type="RefSeq" id="WP_138544998.1">
    <property type="nucleotide sequence ID" value="NZ_PNCJ01000015.1"/>
</dbReference>
<dbReference type="Pfam" id="PF09912">
    <property type="entry name" value="DUF2141"/>
    <property type="match status" value="1"/>
</dbReference>
<dbReference type="Proteomes" id="UP000306719">
    <property type="component" value="Unassembled WGS sequence"/>
</dbReference>
<reference evidence="1 2" key="1">
    <citation type="submission" date="2018-01" db="EMBL/GenBank/DDBJ databases">
        <authorList>
            <person name="Paulsen S."/>
            <person name="Gram L.K."/>
        </authorList>
    </citation>
    <scope>NUCLEOTIDE SEQUENCE [LARGE SCALE GENOMIC DNA]</scope>
    <source>
        <strain evidence="1 2">S2599</strain>
    </source>
</reference>
<reference evidence="2" key="2">
    <citation type="submission" date="2019-06" db="EMBL/GenBank/DDBJ databases">
        <title>Co-occurence of chitin degradation, pigmentation and bioactivity in marine Pseudoalteromonas.</title>
        <authorList>
            <person name="Sonnenschein E.C."/>
            <person name="Bech P.K."/>
        </authorList>
    </citation>
    <scope>NUCLEOTIDE SEQUENCE [LARGE SCALE GENOMIC DNA]</scope>
    <source>
        <strain evidence="2">S2599</strain>
    </source>
</reference>
<evidence type="ECO:0008006" key="3">
    <source>
        <dbReference type="Google" id="ProtNLM"/>
    </source>
</evidence>
<dbReference type="EMBL" id="PNCJ01000015">
    <property type="protein sequence ID" value="TMP37356.1"/>
    <property type="molecule type" value="Genomic_DNA"/>
</dbReference>
<dbReference type="OrthoDB" id="9788332at2"/>
<comment type="caution">
    <text evidence="1">The sequence shown here is derived from an EMBL/GenBank/DDBJ whole genome shotgun (WGS) entry which is preliminary data.</text>
</comment>
<name>A0A5S3WZM9_9GAMM</name>
<dbReference type="InterPro" id="IPR018673">
    <property type="entry name" value="DUF2141"/>
</dbReference>
<accession>A0A5S3WZM9</accession>
<dbReference type="AlphaFoldDB" id="A0A5S3WZM9"/>
<proteinExistence type="predicted"/>
<dbReference type="PROSITE" id="PS51257">
    <property type="entry name" value="PROKAR_LIPOPROTEIN"/>
    <property type="match status" value="1"/>
</dbReference>
<sequence>MKPLYLVAALTLVLSGCQSTSSQSINSADAAPANLTVVIDNVTSEQGQLIVTLHDNSESFHSDDNINDTDSRYFRSQVVSPSMPSTTVTFEGIPSGRYAINVVHDEDKDGGLDRMVFPFLGMPSEPYALSNNIYDTFSKGDFEDALITVQTPGSEVHLTLATHLNKISGL</sequence>
<evidence type="ECO:0000313" key="1">
    <source>
        <dbReference type="EMBL" id="TMP37356.1"/>
    </source>
</evidence>
<protein>
    <recommendedName>
        <fullName evidence="3">DUF2141 domain-containing protein</fullName>
    </recommendedName>
</protein>